<dbReference type="Proteomes" id="UP001604277">
    <property type="component" value="Unassembled WGS sequence"/>
</dbReference>
<evidence type="ECO:0000313" key="2">
    <source>
        <dbReference type="EMBL" id="KAL2501325.1"/>
    </source>
</evidence>
<dbReference type="AlphaFoldDB" id="A0ABD1SKR9"/>
<proteinExistence type="predicted"/>
<gene>
    <name evidence="2" type="ORF">Fot_35173</name>
</gene>
<name>A0ABD1SKR9_9LAMI</name>
<protein>
    <submittedName>
        <fullName evidence="2">Uncharacterized protein</fullName>
    </submittedName>
</protein>
<reference evidence="3" key="1">
    <citation type="submission" date="2024-07" db="EMBL/GenBank/DDBJ databases">
        <title>Two chromosome-level genome assemblies of Korean endemic species Abeliophyllum distichum and Forsythia ovata (Oleaceae).</title>
        <authorList>
            <person name="Jang H."/>
        </authorList>
    </citation>
    <scope>NUCLEOTIDE SEQUENCE [LARGE SCALE GENOMIC DNA]</scope>
</reference>
<organism evidence="2 3">
    <name type="scientific">Forsythia ovata</name>
    <dbReference type="NCBI Taxonomy" id="205694"/>
    <lineage>
        <taxon>Eukaryota</taxon>
        <taxon>Viridiplantae</taxon>
        <taxon>Streptophyta</taxon>
        <taxon>Embryophyta</taxon>
        <taxon>Tracheophyta</taxon>
        <taxon>Spermatophyta</taxon>
        <taxon>Magnoliopsida</taxon>
        <taxon>eudicotyledons</taxon>
        <taxon>Gunneridae</taxon>
        <taxon>Pentapetalae</taxon>
        <taxon>asterids</taxon>
        <taxon>lamiids</taxon>
        <taxon>Lamiales</taxon>
        <taxon>Oleaceae</taxon>
        <taxon>Forsythieae</taxon>
        <taxon>Forsythia</taxon>
    </lineage>
</organism>
<feature type="region of interest" description="Disordered" evidence="1">
    <location>
        <begin position="87"/>
        <end position="109"/>
    </location>
</feature>
<accession>A0ABD1SKR9</accession>
<comment type="caution">
    <text evidence="2">The sequence shown here is derived from an EMBL/GenBank/DDBJ whole genome shotgun (WGS) entry which is preliminary data.</text>
</comment>
<dbReference type="EMBL" id="JBFOLJ010000010">
    <property type="protein sequence ID" value="KAL2501325.1"/>
    <property type="molecule type" value="Genomic_DNA"/>
</dbReference>
<keyword evidence="3" id="KW-1185">Reference proteome</keyword>
<evidence type="ECO:0000313" key="3">
    <source>
        <dbReference type="Proteomes" id="UP001604277"/>
    </source>
</evidence>
<feature type="compositionally biased region" description="Basic and acidic residues" evidence="1">
    <location>
        <begin position="92"/>
        <end position="109"/>
    </location>
</feature>
<evidence type="ECO:0000256" key="1">
    <source>
        <dbReference type="SAM" id="MobiDB-lite"/>
    </source>
</evidence>
<sequence length="109" mass="11434">MAGFHFSKIPVFKIRGGSIVDERGILPLRLLILSTVPILMSTVPAVVEVVDSVSSSLPTPGAASVQVAIVFSITGVVRDDSPSLPFEVPVRPSEDVDHQGKGKGVATDK</sequence>